<dbReference type="Proteomes" id="UP001155079">
    <property type="component" value="Unassembled WGS sequence"/>
</dbReference>
<dbReference type="EMBL" id="JAMQAY010000003">
    <property type="protein sequence ID" value="MCM2401104.1"/>
    <property type="molecule type" value="Genomic_DNA"/>
</dbReference>
<evidence type="ECO:0000313" key="5">
    <source>
        <dbReference type="Proteomes" id="UP001155380"/>
    </source>
</evidence>
<protein>
    <submittedName>
        <fullName evidence="3">Uncharacterized protein</fullName>
    </submittedName>
</protein>
<evidence type="ECO:0000313" key="2">
    <source>
        <dbReference type="EMBL" id="MCM2401104.1"/>
    </source>
</evidence>
<keyword evidence="4" id="KW-1185">Reference proteome</keyword>
<sequence>MAELVHQAVEGRLNAHREILVSLLAAALMSPEALTDMVRSLEQDVLTPDGAEDPGLTPSAGYASGAERSDEIREILVTARERAAALQRIKALAAAS</sequence>
<proteinExistence type="predicted"/>
<evidence type="ECO:0000313" key="4">
    <source>
        <dbReference type="Proteomes" id="UP001155079"/>
    </source>
</evidence>
<dbReference type="RefSeq" id="WP_250913233.1">
    <property type="nucleotide sequence ID" value="NZ_JAMQAY010000003.1"/>
</dbReference>
<accession>A0AAJ1C1U8</accession>
<dbReference type="AlphaFoldDB" id="A0AAJ1C1U8"/>
<dbReference type="EMBL" id="JAMXLX010000013">
    <property type="protein sequence ID" value="MCO5959940.1"/>
    <property type="molecule type" value="Genomic_DNA"/>
</dbReference>
<organism evidence="3 5">
    <name type="scientific">Ciceribacter sichuanensis</name>
    <dbReference type="NCBI Taxonomy" id="2949647"/>
    <lineage>
        <taxon>Bacteria</taxon>
        <taxon>Pseudomonadati</taxon>
        <taxon>Pseudomonadota</taxon>
        <taxon>Alphaproteobacteria</taxon>
        <taxon>Hyphomicrobiales</taxon>
        <taxon>Rhizobiaceae</taxon>
        <taxon>Ciceribacter</taxon>
    </lineage>
</organism>
<evidence type="ECO:0000256" key="1">
    <source>
        <dbReference type="SAM" id="MobiDB-lite"/>
    </source>
</evidence>
<reference evidence="3 4" key="1">
    <citation type="submission" date="2022-06" db="EMBL/GenBank/DDBJ databases">
        <authorList>
            <person name="Sun Q."/>
        </authorList>
    </citation>
    <scope>NUCLEOTIDE SEQUENCE</scope>
    <source>
        <strain evidence="3">S101</strain>
        <strain evidence="2 4">S153</strain>
    </source>
</reference>
<gene>
    <name evidence="2" type="ORF">NBH20_08040</name>
    <name evidence="3" type="ORF">NBH21_24555</name>
</gene>
<feature type="region of interest" description="Disordered" evidence="1">
    <location>
        <begin position="46"/>
        <end position="68"/>
    </location>
</feature>
<name>A0AAJ1C1U8_9HYPH</name>
<dbReference type="Proteomes" id="UP001155380">
    <property type="component" value="Unassembled WGS sequence"/>
</dbReference>
<comment type="caution">
    <text evidence="3">The sequence shown here is derived from an EMBL/GenBank/DDBJ whole genome shotgun (WGS) entry which is preliminary data.</text>
</comment>
<evidence type="ECO:0000313" key="3">
    <source>
        <dbReference type="EMBL" id="MCO5959940.1"/>
    </source>
</evidence>